<organism evidence="2 3">
    <name type="scientific">Artemisia annua</name>
    <name type="common">Sweet wormwood</name>
    <dbReference type="NCBI Taxonomy" id="35608"/>
    <lineage>
        <taxon>Eukaryota</taxon>
        <taxon>Viridiplantae</taxon>
        <taxon>Streptophyta</taxon>
        <taxon>Embryophyta</taxon>
        <taxon>Tracheophyta</taxon>
        <taxon>Spermatophyta</taxon>
        <taxon>Magnoliopsida</taxon>
        <taxon>eudicotyledons</taxon>
        <taxon>Gunneridae</taxon>
        <taxon>Pentapetalae</taxon>
        <taxon>asterids</taxon>
        <taxon>campanulids</taxon>
        <taxon>Asterales</taxon>
        <taxon>Asteraceae</taxon>
        <taxon>Asteroideae</taxon>
        <taxon>Anthemideae</taxon>
        <taxon>Artemisiinae</taxon>
        <taxon>Artemisia</taxon>
    </lineage>
</organism>
<gene>
    <name evidence="2" type="ORF">CTI12_AA154860</name>
</gene>
<evidence type="ECO:0000313" key="2">
    <source>
        <dbReference type="EMBL" id="PWA85050.1"/>
    </source>
</evidence>
<dbReference type="Proteomes" id="UP000245207">
    <property type="component" value="Unassembled WGS sequence"/>
</dbReference>
<name>A0A2U1PH26_ARTAN</name>
<comment type="caution">
    <text evidence="2">The sequence shown here is derived from an EMBL/GenBank/DDBJ whole genome shotgun (WGS) entry which is preliminary data.</text>
</comment>
<sequence>MERLSHRELDDHMTVLLCKLLTHGGAYKEAEDSHRDRGEKNKELKEKNAKLSAKNVELKAEVRDLKRKFEKDTKKIRTGVTSFFRDDFEKLVRRFLESDEFSRAFASVINLGVSRGVERGLRMGRTETQFQDISRRISHFVPRAKKKLDDAMTGVKKKLDDAMTAFPTQAFPFFDKVV</sequence>
<evidence type="ECO:0000313" key="3">
    <source>
        <dbReference type="Proteomes" id="UP000245207"/>
    </source>
</evidence>
<keyword evidence="1" id="KW-0175">Coiled coil</keyword>
<dbReference type="EMBL" id="PKPP01001165">
    <property type="protein sequence ID" value="PWA85050.1"/>
    <property type="molecule type" value="Genomic_DNA"/>
</dbReference>
<reference evidence="2 3" key="1">
    <citation type="journal article" date="2018" name="Mol. Plant">
        <title>The genome of Artemisia annua provides insight into the evolution of Asteraceae family and artemisinin biosynthesis.</title>
        <authorList>
            <person name="Shen Q."/>
            <person name="Zhang L."/>
            <person name="Liao Z."/>
            <person name="Wang S."/>
            <person name="Yan T."/>
            <person name="Shi P."/>
            <person name="Liu M."/>
            <person name="Fu X."/>
            <person name="Pan Q."/>
            <person name="Wang Y."/>
            <person name="Lv Z."/>
            <person name="Lu X."/>
            <person name="Zhang F."/>
            <person name="Jiang W."/>
            <person name="Ma Y."/>
            <person name="Chen M."/>
            <person name="Hao X."/>
            <person name="Li L."/>
            <person name="Tang Y."/>
            <person name="Lv G."/>
            <person name="Zhou Y."/>
            <person name="Sun X."/>
            <person name="Brodelius P.E."/>
            <person name="Rose J.K.C."/>
            <person name="Tang K."/>
        </authorList>
    </citation>
    <scope>NUCLEOTIDE SEQUENCE [LARGE SCALE GENOMIC DNA]</scope>
    <source>
        <strain evidence="3">cv. Huhao1</strain>
        <tissue evidence="2">Leaf</tissue>
    </source>
</reference>
<feature type="coiled-coil region" evidence="1">
    <location>
        <begin position="27"/>
        <end position="75"/>
    </location>
</feature>
<dbReference type="AlphaFoldDB" id="A0A2U1PH26"/>
<protein>
    <submittedName>
        <fullName evidence="2">Uncharacterized protein</fullName>
    </submittedName>
</protein>
<accession>A0A2U1PH26</accession>
<proteinExistence type="predicted"/>
<evidence type="ECO:0000256" key="1">
    <source>
        <dbReference type="SAM" id="Coils"/>
    </source>
</evidence>
<keyword evidence="3" id="KW-1185">Reference proteome</keyword>